<dbReference type="PROSITE" id="PS50011">
    <property type="entry name" value="PROTEIN_KINASE_DOM"/>
    <property type="match status" value="1"/>
</dbReference>
<dbReference type="PANTHER" id="PTHR44329">
    <property type="entry name" value="SERINE/THREONINE-PROTEIN KINASE TNNI3K-RELATED"/>
    <property type="match status" value="1"/>
</dbReference>
<dbReference type="InterPro" id="IPR051681">
    <property type="entry name" value="Ser/Thr_Kinases-Pseudokinases"/>
</dbReference>
<evidence type="ECO:0000259" key="2">
    <source>
        <dbReference type="PROSITE" id="PS50011"/>
    </source>
</evidence>
<keyword evidence="4" id="KW-1185">Reference proteome</keyword>
<dbReference type="Gene3D" id="3.30.200.20">
    <property type="entry name" value="Phosphorylase Kinase, domain 1"/>
    <property type="match status" value="1"/>
</dbReference>
<dbReference type="Proteomes" id="UP001165090">
    <property type="component" value="Unassembled WGS sequence"/>
</dbReference>
<feature type="compositionally biased region" description="Low complexity" evidence="1">
    <location>
        <begin position="692"/>
        <end position="705"/>
    </location>
</feature>
<dbReference type="SUPFAM" id="SSF56112">
    <property type="entry name" value="Protein kinase-like (PK-like)"/>
    <property type="match status" value="1"/>
</dbReference>
<feature type="compositionally biased region" description="Basic and acidic residues" evidence="1">
    <location>
        <begin position="486"/>
        <end position="498"/>
    </location>
</feature>
<feature type="compositionally biased region" description="Gly residues" evidence="1">
    <location>
        <begin position="447"/>
        <end position="456"/>
    </location>
</feature>
<dbReference type="Pfam" id="PF07714">
    <property type="entry name" value="PK_Tyr_Ser-Thr"/>
    <property type="match status" value="2"/>
</dbReference>
<reference evidence="3 4" key="1">
    <citation type="journal article" date="2023" name="IScience">
        <title>Expanded male sex-determining region conserved during the evolution of homothallism in the green alga Volvox.</title>
        <authorList>
            <person name="Yamamoto K."/>
            <person name="Matsuzaki R."/>
            <person name="Mahakham W."/>
            <person name="Heman W."/>
            <person name="Sekimoto H."/>
            <person name="Kawachi M."/>
            <person name="Minakuchi Y."/>
            <person name="Toyoda A."/>
            <person name="Nozaki H."/>
        </authorList>
    </citation>
    <scope>NUCLEOTIDE SEQUENCE [LARGE SCALE GENOMIC DNA]</scope>
    <source>
        <strain evidence="3 4">NIES-4468</strain>
    </source>
</reference>
<feature type="compositionally biased region" description="Polar residues" evidence="1">
    <location>
        <begin position="654"/>
        <end position="664"/>
    </location>
</feature>
<dbReference type="InterPro" id="IPR011009">
    <property type="entry name" value="Kinase-like_dom_sf"/>
</dbReference>
<feature type="region of interest" description="Disordered" evidence="1">
    <location>
        <begin position="1"/>
        <end position="22"/>
    </location>
</feature>
<accession>A0ABQ5SLP0</accession>
<dbReference type="EMBL" id="BSDZ01000094">
    <property type="protein sequence ID" value="GLI70348.1"/>
    <property type="molecule type" value="Genomic_DNA"/>
</dbReference>
<dbReference type="PANTHER" id="PTHR44329:SF214">
    <property type="entry name" value="PROTEIN KINASE DOMAIN-CONTAINING PROTEIN"/>
    <property type="match status" value="1"/>
</dbReference>
<organism evidence="3 4">
    <name type="scientific">Volvox africanus</name>
    <dbReference type="NCBI Taxonomy" id="51714"/>
    <lineage>
        <taxon>Eukaryota</taxon>
        <taxon>Viridiplantae</taxon>
        <taxon>Chlorophyta</taxon>
        <taxon>core chlorophytes</taxon>
        <taxon>Chlorophyceae</taxon>
        <taxon>CS clade</taxon>
        <taxon>Chlamydomonadales</taxon>
        <taxon>Volvocaceae</taxon>
        <taxon>Volvox</taxon>
    </lineage>
</organism>
<proteinExistence type="predicted"/>
<feature type="domain" description="Protein kinase" evidence="2">
    <location>
        <begin position="562"/>
        <end position="1024"/>
    </location>
</feature>
<feature type="compositionally biased region" description="Polar residues" evidence="1">
    <location>
        <begin position="457"/>
        <end position="477"/>
    </location>
</feature>
<dbReference type="Gene3D" id="1.10.510.10">
    <property type="entry name" value="Transferase(Phosphotransferase) domain 1"/>
    <property type="match status" value="1"/>
</dbReference>
<feature type="region of interest" description="Disordered" evidence="1">
    <location>
        <begin position="447"/>
        <end position="498"/>
    </location>
</feature>
<dbReference type="InterPro" id="IPR001245">
    <property type="entry name" value="Ser-Thr/Tyr_kinase_cat_dom"/>
</dbReference>
<dbReference type="SMART" id="SM00220">
    <property type="entry name" value="S_TKc"/>
    <property type="match status" value="1"/>
</dbReference>
<dbReference type="InterPro" id="IPR000719">
    <property type="entry name" value="Prot_kinase_dom"/>
</dbReference>
<comment type="caution">
    <text evidence="3">The sequence shown here is derived from an EMBL/GenBank/DDBJ whole genome shotgun (WGS) entry which is preliminary data.</text>
</comment>
<sequence length="1032" mass="108247">MGCASSAARADEQTSASVKKQETATSKDQVEIKSTVLSLQESGFALGLTKLINEATSGAKPKDTWLILYKCTDLICSTFGIKTCSIVLYTSTGLSCKLTCNTGSVLNELVLQHPDLLPAETLGFTTSATANQETVCVEAGDELWDSLGRESYADFHLLTGSRGACTALAVLPLCGGPKCPGALLLGHTAPLAPWISQQRWIMMLAPLLGLYVSEACMVRKLSVVEKLVDAASLGALAYAVTTELGEVFEWCHREDVEARLVVLGQEAETATVYCKVPVVTLVDDRNSMRSGISSSLARSGPNALLEDGLVGTHMSLDNTLTKRCLNGRQRLLFVADVMQALKLYGEPWKDIFFDNAVVLTPSWVLAAPLILEGKKLGAVLWLSSCRVNSDVLMHTASTCASPIIHAITRAVAMHQLYAAAGSGPVAMVGGAVLGDSAYSKGTLGGGGGGGGGGGTSQHGVSSFTALSSRQSSTLSRGRTQRLGTGPHEEGLAGRGSNDHEMIVGDLDVGGSRPGVSAPDIPVKYILRHSPSTSALMRMYKSTIAQRAPAVDDDRITGSIHEIRILSKAGEGAFGSVYVGRWRNIVVAVKIIKDTCGTRSLKTAWELAVNKSLSHPSIVTVHAILTDVHLQKTSTRILRFIPAATLESQQVAAAATSTGPGSPSHTAFAFTPSPRLSNPDGAPVNVAATPRPLTGNGSTSASGGPAAPVPASPVLATTPSCPLPGKDSAPAALAALGGGTSTVAAAAAASGGGGATGGQDHSALSGNVAPVLPPSVFGRMSAGSNTGLLSAALLKPTKPPTPKVHAILMEYCNLGGLHKYIDNRMFFKDRTMPEKGSDAARGLAPLPPESVHMDFILATLSEVASALQYLHTQGFVHCDLKPENVLLKEANNRRGFTAKLADFGLSELRSPDGQVVGDLGGTVTHVAPESVLHRQVSSASDMYAFGILMWELYTGQQPYRELLSHISKREDRHRALLVRVVHEGLRPSFPCGVPLDYLSLASQCWSAEPSARPTTGEVLQVLEVMYTKYAGAT</sequence>
<feature type="region of interest" description="Disordered" evidence="1">
    <location>
        <begin position="654"/>
        <end position="712"/>
    </location>
</feature>
<gene>
    <name evidence="3" type="ORF">VaNZ11_015309</name>
</gene>
<dbReference type="InterPro" id="IPR008271">
    <property type="entry name" value="Ser/Thr_kinase_AS"/>
</dbReference>
<evidence type="ECO:0000256" key="1">
    <source>
        <dbReference type="SAM" id="MobiDB-lite"/>
    </source>
</evidence>
<evidence type="ECO:0000313" key="3">
    <source>
        <dbReference type="EMBL" id="GLI70348.1"/>
    </source>
</evidence>
<feature type="compositionally biased region" description="Polar residues" evidence="1">
    <location>
        <begin position="13"/>
        <end position="22"/>
    </location>
</feature>
<dbReference type="PROSITE" id="PS00108">
    <property type="entry name" value="PROTEIN_KINASE_ST"/>
    <property type="match status" value="1"/>
</dbReference>
<name>A0ABQ5SLP0_9CHLO</name>
<evidence type="ECO:0000313" key="4">
    <source>
        <dbReference type="Proteomes" id="UP001165090"/>
    </source>
</evidence>
<protein>
    <recommendedName>
        <fullName evidence="2">Protein kinase domain-containing protein</fullName>
    </recommendedName>
</protein>